<dbReference type="AlphaFoldDB" id="A0A7X6D9W5"/>
<evidence type="ECO:0000256" key="1">
    <source>
        <dbReference type="SAM" id="Phobius"/>
    </source>
</evidence>
<feature type="transmembrane region" description="Helical" evidence="1">
    <location>
        <begin position="47"/>
        <end position="67"/>
    </location>
</feature>
<evidence type="ECO:0000313" key="2">
    <source>
        <dbReference type="EMBL" id="NKC68491.1"/>
    </source>
</evidence>
<feature type="transmembrane region" description="Helical" evidence="1">
    <location>
        <begin position="6"/>
        <end position="27"/>
    </location>
</feature>
<gene>
    <name evidence="2" type="ORF">HED35_10360</name>
</gene>
<comment type="caution">
    <text evidence="2">The sequence shown here is derived from an EMBL/GenBank/DDBJ whole genome shotgun (WGS) entry which is preliminary data.</text>
</comment>
<organism evidence="2 3">
    <name type="scientific">Vagococcus fluvialis</name>
    <dbReference type="NCBI Taxonomy" id="2738"/>
    <lineage>
        <taxon>Bacteria</taxon>
        <taxon>Bacillati</taxon>
        <taxon>Bacillota</taxon>
        <taxon>Bacilli</taxon>
        <taxon>Lactobacillales</taxon>
        <taxon>Enterococcaceae</taxon>
        <taxon>Vagococcus</taxon>
    </lineage>
</organism>
<protein>
    <submittedName>
        <fullName evidence="2">Uncharacterized protein</fullName>
    </submittedName>
</protein>
<keyword evidence="1" id="KW-0472">Membrane</keyword>
<name>A0A7X6D9W5_9ENTE</name>
<keyword evidence="1" id="KW-0812">Transmembrane</keyword>
<accession>A0A7X6D9W5</accession>
<sequence length="70" mass="8030">MLFNTFLNELGLLVVSILIIASVVYVLKKIKIFFFNPNEEAEKKLEVNYGVISWALLILSLIIIKLLEFS</sequence>
<keyword evidence="1" id="KW-1133">Transmembrane helix</keyword>
<dbReference type="EMBL" id="JAAVMB010000012">
    <property type="protein sequence ID" value="NKC68491.1"/>
    <property type="molecule type" value="Genomic_DNA"/>
</dbReference>
<dbReference type="Proteomes" id="UP000521358">
    <property type="component" value="Unassembled WGS sequence"/>
</dbReference>
<proteinExistence type="predicted"/>
<dbReference type="RefSeq" id="WP_167807680.1">
    <property type="nucleotide sequence ID" value="NZ_JAAVMB010000012.1"/>
</dbReference>
<reference evidence="2 3" key="1">
    <citation type="submission" date="2020-03" db="EMBL/GenBank/DDBJ databases">
        <title>Bacterial samples isolated from urine from healthy bovine heifers (Gyr breed).</title>
        <authorList>
            <person name="Giannattasio-Ferraz S."/>
            <person name="Maskeri L."/>
            <person name="Penido A."/>
            <person name="Barbosa-Stancioli E.F."/>
            <person name="Putonti C."/>
        </authorList>
    </citation>
    <scope>NUCLEOTIDE SEQUENCE [LARGE SCALE GENOMIC DNA]</scope>
    <source>
        <strain evidence="2 3">UFMG-H7</strain>
    </source>
</reference>
<evidence type="ECO:0000313" key="3">
    <source>
        <dbReference type="Proteomes" id="UP000521358"/>
    </source>
</evidence>